<feature type="compositionally biased region" description="Basic and acidic residues" evidence="20">
    <location>
        <begin position="331"/>
        <end position="342"/>
    </location>
</feature>
<dbReference type="EMBL" id="JAIQCJ010002438">
    <property type="protein sequence ID" value="KAJ8776277.1"/>
    <property type="molecule type" value="Genomic_DNA"/>
</dbReference>
<dbReference type="InterPro" id="IPR054697">
    <property type="entry name" value="NPIP_N"/>
</dbReference>
<keyword evidence="12" id="KW-1133">Transmembrane helix</keyword>
<dbReference type="GO" id="GO:0070971">
    <property type="term" value="C:endoplasmic reticulum exit site"/>
    <property type="evidence" value="ECO:0007669"/>
    <property type="project" value="TreeGrafter"/>
</dbReference>
<feature type="compositionally biased region" description="Basic and acidic residues" evidence="20">
    <location>
        <begin position="767"/>
        <end position="776"/>
    </location>
</feature>
<evidence type="ECO:0000256" key="4">
    <source>
        <dbReference type="ARBA" id="ARBA00022481"/>
    </source>
</evidence>
<evidence type="ECO:0000256" key="7">
    <source>
        <dbReference type="ARBA" id="ARBA00022692"/>
    </source>
</evidence>
<dbReference type="GO" id="GO:0035459">
    <property type="term" value="P:vesicle cargo loading"/>
    <property type="evidence" value="ECO:0007669"/>
    <property type="project" value="TreeGrafter"/>
</dbReference>
<keyword evidence="7" id="KW-0812">Transmembrane</keyword>
<keyword evidence="9" id="KW-0256">Endoplasmic reticulum</keyword>
<comment type="subcellular location">
    <subcellularLocation>
        <location evidence="1">Endoplasmic reticulum membrane</location>
        <topology evidence="1">Single-pass membrane protein</topology>
    </subcellularLocation>
</comment>
<feature type="region of interest" description="Disordered" evidence="20">
    <location>
        <begin position="1186"/>
        <end position="1215"/>
    </location>
</feature>
<dbReference type="InterPro" id="IPR001452">
    <property type="entry name" value="SH3_domain"/>
</dbReference>
<keyword evidence="3" id="KW-0813">Transport</keyword>
<evidence type="ECO:0000256" key="13">
    <source>
        <dbReference type="ARBA" id="ARBA00023054"/>
    </source>
</evidence>
<feature type="region of interest" description="Disordered" evidence="20">
    <location>
        <begin position="249"/>
        <end position="356"/>
    </location>
</feature>
<feature type="compositionally biased region" description="Polar residues" evidence="20">
    <location>
        <begin position="2082"/>
        <end position="2097"/>
    </location>
</feature>
<feature type="compositionally biased region" description="Basic and acidic residues" evidence="20">
    <location>
        <begin position="912"/>
        <end position="926"/>
    </location>
</feature>
<feature type="compositionally biased region" description="Basic and acidic residues" evidence="20">
    <location>
        <begin position="444"/>
        <end position="462"/>
    </location>
</feature>
<keyword evidence="5" id="KW-0268">Exocytosis</keyword>
<organism evidence="22 23">
    <name type="scientific">Eschrichtius robustus</name>
    <name type="common">California gray whale</name>
    <name type="synonym">Eschrichtius gibbosus</name>
    <dbReference type="NCBI Taxonomy" id="9764"/>
    <lineage>
        <taxon>Eukaryota</taxon>
        <taxon>Metazoa</taxon>
        <taxon>Chordata</taxon>
        <taxon>Craniata</taxon>
        <taxon>Vertebrata</taxon>
        <taxon>Euteleostomi</taxon>
        <taxon>Mammalia</taxon>
        <taxon>Eutheria</taxon>
        <taxon>Laurasiatheria</taxon>
        <taxon>Artiodactyla</taxon>
        <taxon>Whippomorpha</taxon>
        <taxon>Cetacea</taxon>
        <taxon>Mysticeti</taxon>
        <taxon>Eschrichtiidae</taxon>
        <taxon>Eschrichtius</taxon>
    </lineage>
</organism>
<keyword evidence="4" id="KW-0488">Methylation</keyword>
<dbReference type="Pfam" id="PF07653">
    <property type="entry name" value="SH3_2"/>
    <property type="match status" value="1"/>
</dbReference>
<feature type="domain" description="SH3" evidence="21">
    <location>
        <begin position="142"/>
        <end position="204"/>
    </location>
</feature>
<feature type="compositionally biased region" description="Low complexity" evidence="20">
    <location>
        <begin position="79"/>
        <end position="92"/>
    </location>
</feature>
<sequence length="2097" mass="231653">MDRGKGRRLDEGEDRVPVAKAATGGESLGKEVRVRVPLLLPDPLHPLPEAVLTCRSGTHTPAGTAPPRRASPRPPRSAPRPARAASSASPAPRGDHNMAAAPGLLLWLLLLRPLWRVPGQPDPNTVRRFSQHKLCADDECSMLMYRGEALEDFTGPDCRFVNFKKGDPVYVYYKLAGGSPEVWAGSVGRTFGYFPKDLIRIVHEYTQEELQVPTDETDFVCFDGGRDDFDNYNVEELLGFLELYDSATGDSAEVKEETSQHVEEPPEASKGSDPEPEPVEPNSEESESILSENTKELRERHEAQKSHPHVNSQTGHAQGERSSFEPFGEMLQDKLKVPESENNKTSNSSQVSNEQEKMDAYKLLKTEMTLDLQTKFGSTADALVSDDETTRLVTSLEDDFDEELDAEYYTVGKEEEEGEENFDEPPLLTFIGGEDTKAPANSGVEKHSTEKEQNSNEGHEVEETQTPGIKNGAKNILTTWEDTILSDVTEGKENTGTDLESTESKEEKEGDDALVLGSKLGKPQRAVDHIDPEKAADGLWNVEVPNTNNDKDPEVDTELHIKGKGRKVEEPERDLVQDEAGLEEEMQEGMTVRVPPQSGHLSSSPAAEKGTEALKPAFANQEDDLKGATVHIAKEMLREEKPGGQSLEGASERESVPKVAGNQRDEGKMKQESVSVAPLLGGHQHNASKESMQEVDGSVNRPKPHMLLGEHPSEELIKEWLLKPQNQTGPSSPGEIGLPGKPAEEGPILGRNLSWQQGDGAAAVNEPAREKRRLSEEEATEVTVDASDEGHKPLPATQEVGKMGQTDSTEGPGFHTEIPEAEDDDYSPEELLEDENAVSAKRSKEKSPEIQNKRLDVDLQVPEKAVLGAIKTDPATEENKEETSNILENERKNETAGKGADSLGRDPGSPMVEKEESSHGDQKAQRPSEGSDFPGKKENQTPEFSEASQNEDPDSLKEDNLEEHLKTSGLAEKPGIELWKEDEEEVQKLVDAGSQGSASEDRDDDPFPWAPRAPVPPEHSVRVEDLPTISSFFKDQPSLQRFQKYFDVHKLEAMFQDMSSKLKSAQRESLPYNVEKVLDKVFRAWESHILSEAEKMLDARVMENRDLGMKDSSIFEEAAVLDDVQDLIYFVRYKHSTVEETAPLAAAQPAEEGWGGPVEDIQPALEENIPQENTEVLIMQIPEEPSHLDQPVTSDMGTSEVSQEPNTETAGDPGIITTEVTPIDAVDAEKQLETNAEEPSGVTPLENAILFIYSFVFYLTKTPPPTLLLLEAPGPMEQRFLSQFLPQEETVIDRGPVPSRGEASPPLRCPVTMDSVPATVPSVTSSPGDPELLGPLSVLYAALIGRLLELVATLPDDVQPGPDFYGLPWKPVLTTAFLGIVSLAIFFWRTVLAVKNRVYQVTEQQISEKLKNIMKENAELVQTLSSYEQKIKESKKHVQETRKQNMILSDEAIRFKDKIKNLEETNEILGDTAKSLRAMLESEREQNAKNQDLISENKKSVEKLKDVISMNASEFSEVQIALNEAKLSEEKVKSECHRVQEENARLKKKKEQLQQEIKDWSKSHAELSEQIRSFEKSQKDLEVALTHKDDNINALTNCITQLNQLDCESESEGQNKGGNESDELANGEVGGDRSEKVKKQIKQMMDISRTQTAISVVEEDLKLLQFKLRASMSTKCNLEDQIKKLEEDRNSLQSAKAVLEDECKTLRQKVEILNELYQQKEMALQKKLSQEEYERQEREQRLSAADEQAVLAAEEVKTYKRRIEEMEEELQKTERSFKNQIATHEKKAHDNWLKARAAERAIAEEKREAANLRHKLLELTQKMAMLQEEPVIIKPMPGRPNTQNLPRRGPLSQNGSFGPSPVSGGECSPPLTADPPARPLSATLNRREVPRSEFGSVDGPLPRPRWSSEASGKPSASDPESGAAPMMNSSSRSSSPSKVMDEGKVNMAAKGPPPFPGAPLMSSPVGGPLLPPIRYGPPPQLCGPFGPRPLPPPFGPGLRPPLGLREYAPGVPPGRRDLPLDPREFLPGHAPFRPLGSLGPREYFIPGTRLPPPTHGPQDYPPSSAARDSPASGSRGEPPPASQSTSQGCSQAFTQSP</sequence>
<feature type="region of interest" description="Disordered" evidence="20">
    <location>
        <begin position="723"/>
        <end position="1019"/>
    </location>
</feature>
<evidence type="ECO:0000256" key="8">
    <source>
        <dbReference type="ARBA" id="ARBA00022729"/>
    </source>
</evidence>
<feature type="region of interest" description="Disordered" evidence="20">
    <location>
        <begin position="54"/>
        <end position="95"/>
    </location>
</feature>
<dbReference type="PANTHER" id="PTHR23158:SF54">
    <property type="entry name" value="TRANSPORT AND GOLGI ORGANIZATION PROTEIN 1 HOMOLOG"/>
    <property type="match status" value="1"/>
</dbReference>
<dbReference type="SMART" id="SM00326">
    <property type="entry name" value="SH3"/>
    <property type="match status" value="1"/>
</dbReference>
<keyword evidence="10" id="KW-0931">ER-Golgi transport</keyword>
<dbReference type="Proteomes" id="UP001159641">
    <property type="component" value="Unassembled WGS sequence"/>
</dbReference>
<feature type="compositionally biased region" description="Pro residues" evidence="20">
    <location>
        <begin position="1969"/>
        <end position="1999"/>
    </location>
</feature>
<keyword evidence="6" id="KW-0597">Phosphoprotein</keyword>
<feature type="compositionally biased region" description="Low complexity" evidence="20">
    <location>
        <begin position="2061"/>
        <end position="2076"/>
    </location>
</feature>
<feature type="coiled-coil region" evidence="19">
    <location>
        <begin position="1522"/>
        <end position="1584"/>
    </location>
</feature>
<evidence type="ECO:0000313" key="22">
    <source>
        <dbReference type="EMBL" id="KAJ8776277.1"/>
    </source>
</evidence>
<dbReference type="Pfam" id="PF06409">
    <property type="entry name" value="NPIP"/>
    <property type="match status" value="1"/>
</dbReference>
<feature type="compositionally biased region" description="Polar residues" evidence="20">
    <location>
        <begin position="1191"/>
        <end position="1209"/>
    </location>
</feature>
<evidence type="ECO:0000256" key="6">
    <source>
        <dbReference type="ARBA" id="ARBA00022553"/>
    </source>
</evidence>
<evidence type="ECO:0000256" key="17">
    <source>
        <dbReference type="ARBA" id="ARBA00068894"/>
    </source>
</evidence>
<evidence type="ECO:0000256" key="11">
    <source>
        <dbReference type="ARBA" id="ARBA00022927"/>
    </source>
</evidence>
<evidence type="ECO:0000256" key="10">
    <source>
        <dbReference type="ARBA" id="ARBA00022892"/>
    </source>
</evidence>
<feature type="compositionally biased region" description="Acidic residues" evidence="20">
    <location>
        <begin position="274"/>
        <end position="287"/>
    </location>
</feature>
<feature type="compositionally biased region" description="Acidic residues" evidence="20">
    <location>
        <begin position="819"/>
        <end position="836"/>
    </location>
</feature>
<evidence type="ECO:0000256" key="2">
    <source>
        <dbReference type="ARBA" id="ARBA00022443"/>
    </source>
</evidence>
<feature type="compositionally biased region" description="Polar residues" evidence="20">
    <location>
        <begin position="343"/>
        <end position="353"/>
    </location>
</feature>
<keyword evidence="11" id="KW-0653">Protein transport</keyword>
<dbReference type="CDD" id="cd11893">
    <property type="entry name" value="SH3_MIA3"/>
    <property type="match status" value="1"/>
</dbReference>
<feature type="compositionally biased region" description="Basic and acidic residues" evidence="20">
    <location>
        <begin position="845"/>
        <end position="857"/>
    </location>
</feature>
<evidence type="ECO:0000256" key="9">
    <source>
        <dbReference type="ARBA" id="ARBA00022824"/>
    </source>
</evidence>
<dbReference type="GO" id="GO:0048731">
    <property type="term" value="P:system development"/>
    <property type="evidence" value="ECO:0007669"/>
    <property type="project" value="UniProtKB-ARBA"/>
</dbReference>
<feature type="coiled-coil region" evidence="19">
    <location>
        <begin position="1403"/>
        <end position="1479"/>
    </location>
</feature>
<comment type="similarity">
    <text evidence="16">Belongs to the MIA/OTOR family. Tango1 subfamily.</text>
</comment>
<evidence type="ECO:0000256" key="14">
    <source>
        <dbReference type="ARBA" id="ARBA00023136"/>
    </source>
</evidence>
<reference evidence="22 23" key="1">
    <citation type="submission" date="2022-11" db="EMBL/GenBank/DDBJ databases">
        <title>Whole genome sequence of Eschrichtius robustus ER-17-0199.</title>
        <authorList>
            <person name="Bruniche-Olsen A."/>
            <person name="Black A.N."/>
            <person name="Fields C.J."/>
            <person name="Walden K."/>
            <person name="Dewoody J.A."/>
        </authorList>
    </citation>
    <scope>NUCLEOTIDE SEQUENCE [LARGE SCALE GENOMIC DNA]</scope>
    <source>
        <strain evidence="22">ER-17-0199</strain>
        <tissue evidence="22">Blubber</tissue>
    </source>
</reference>
<evidence type="ECO:0000256" key="18">
    <source>
        <dbReference type="PROSITE-ProRule" id="PRU00192"/>
    </source>
</evidence>
<dbReference type="PROSITE" id="PS50002">
    <property type="entry name" value="SH3"/>
    <property type="match status" value="1"/>
</dbReference>
<dbReference type="FunFam" id="2.30.30.40:FF:000162">
    <property type="entry name" value="MIA SH3 domain ER export factor 3"/>
    <property type="match status" value="1"/>
</dbReference>
<evidence type="ECO:0000256" key="19">
    <source>
        <dbReference type="SAM" id="Coils"/>
    </source>
</evidence>
<dbReference type="InterPro" id="IPR051500">
    <property type="entry name" value="cTAGE_MIA/OTOR"/>
</dbReference>
<dbReference type="PANTHER" id="PTHR23158">
    <property type="entry name" value="MELANOMA INHIBITORY ACTIVITY-RELATED"/>
    <property type="match status" value="1"/>
</dbReference>
<dbReference type="InterPro" id="IPR036028">
    <property type="entry name" value="SH3-like_dom_sf"/>
</dbReference>
<feature type="region of interest" description="Disordered" evidence="20">
    <location>
        <begin position="532"/>
        <end position="574"/>
    </location>
</feature>
<keyword evidence="15" id="KW-0325">Glycoprotein</keyword>
<feature type="compositionally biased region" description="Acidic residues" evidence="20">
    <location>
        <begin position="414"/>
        <end position="423"/>
    </location>
</feature>
<dbReference type="GO" id="GO:0009306">
    <property type="term" value="P:protein secretion"/>
    <property type="evidence" value="ECO:0007669"/>
    <property type="project" value="TreeGrafter"/>
</dbReference>
<keyword evidence="13 19" id="KW-0175">Coiled coil</keyword>
<keyword evidence="8" id="KW-0732">Signal</keyword>
<keyword evidence="23" id="KW-1185">Reference proteome</keyword>
<feature type="compositionally biased region" description="Basic and acidic residues" evidence="20">
    <location>
        <begin position="2014"/>
        <end position="2026"/>
    </location>
</feature>
<dbReference type="GO" id="GO:0005789">
    <property type="term" value="C:endoplasmic reticulum membrane"/>
    <property type="evidence" value="ECO:0007669"/>
    <property type="project" value="UniProtKB-SubCell"/>
</dbReference>
<accession>A0AB34GA85</accession>
<evidence type="ECO:0000256" key="1">
    <source>
        <dbReference type="ARBA" id="ARBA00004389"/>
    </source>
</evidence>
<feature type="compositionally biased region" description="Pro residues" evidence="20">
    <location>
        <begin position="1008"/>
        <end position="1017"/>
    </location>
</feature>
<feature type="compositionally biased region" description="Polar residues" evidence="20">
    <location>
        <begin position="1840"/>
        <end position="1857"/>
    </location>
</feature>
<feature type="region of interest" description="Disordered" evidence="20">
    <location>
        <begin position="1609"/>
        <end position="1637"/>
    </location>
</feature>
<evidence type="ECO:0000256" key="16">
    <source>
        <dbReference type="ARBA" id="ARBA00061139"/>
    </source>
</evidence>
<evidence type="ECO:0000259" key="21">
    <source>
        <dbReference type="PROSITE" id="PS50002"/>
    </source>
</evidence>
<evidence type="ECO:0000256" key="12">
    <source>
        <dbReference type="ARBA" id="ARBA00022989"/>
    </source>
</evidence>
<evidence type="ECO:0000256" key="5">
    <source>
        <dbReference type="ARBA" id="ARBA00022483"/>
    </source>
</evidence>
<keyword evidence="14" id="KW-0472">Membrane</keyword>
<feature type="region of interest" description="Disordered" evidence="20">
    <location>
        <begin position="412"/>
        <end position="473"/>
    </location>
</feature>
<dbReference type="Gene3D" id="2.30.30.40">
    <property type="entry name" value="SH3 Domains"/>
    <property type="match status" value="1"/>
</dbReference>
<feature type="region of interest" description="Disordered" evidence="20">
    <location>
        <begin position="1"/>
        <end position="32"/>
    </location>
</feature>
<evidence type="ECO:0000256" key="3">
    <source>
        <dbReference type="ARBA" id="ARBA00022448"/>
    </source>
</evidence>
<feature type="region of interest" description="Disordered" evidence="20">
    <location>
        <begin position="486"/>
        <end position="512"/>
    </location>
</feature>
<gene>
    <name evidence="22" type="ORF">J1605_015575</name>
</gene>
<feature type="region of interest" description="Disordered" evidence="20">
    <location>
        <begin position="1832"/>
        <end position="2097"/>
    </location>
</feature>
<feature type="compositionally biased region" description="Basic and acidic residues" evidence="20">
    <location>
        <begin position="632"/>
        <end position="642"/>
    </location>
</feature>
<feature type="compositionally biased region" description="Polar residues" evidence="20">
    <location>
        <begin position="1609"/>
        <end position="1618"/>
    </location>
</feature>
<protein>
    <recommendedName>
        <fullName evidence="17">Transport and Golgi organization protein 1 homolog</fullName>
    </recommendedName>
</protein>
<name>A0AB34GA85_ESCRO</name>
<dbReference type="SUPFAM" id="SSF50044">
    <property type="entry name" value="SH3-domain"/>
    <property type="match status" value="1"/>
</dbReference>
<feature type="compositionally biased region" description="Basic and acidic residues" evidence="20">
    <location>
        <begin position="293"/>
        <end position="305"/>
    </location>
</feature>
<feature type="compositionally biased region" description="Basic and acidic residues" evidence="20">
    <location>
        <begin position="252"/>
        <end position="264"/>
    </location>
</feature>
<feature type="compositionally biased region" description="Basic and acidic residues" evidence="20">
    <location>
        <begin position="877"/>
        <end position="895"/>
    </location>
</feature>
<feature type="compositionally biased region" description="Basic and acidic residues" evidence="20">
    <location>
        <begin position="954"/>
        <end position="966"/>
    </location>
</feature>
<feature type="coiled-coil region" evidence="19">
    <location>
        <begin position="1675"/>
        <end position="1829"/>
    </location>
</feature>
<feature type="region of interest" description="Disordered" evidence="20">
    <location>
        <begin position="586"/>
        <end position="707"/>
    </location>
</feature>
<feature type="compositionally biased region" description="Polar residues" evidence="20">
    <location>
        <begin position="941"/>
        <end position="950"/>
    </location>
</feature>
<feature type="compositionally biased region" description="Basic and acidic residues" evidence="20">
    <location>
        <begin position="549"/>
        <end position="574"/>
    </location>
</feature>
<keyword evidence="2 18" id="KW-0728">SH3 domain</keyword>
<proteinExistence type="inferred from homology"/>
<evidence type="ECO:0000256" key="15">
    <source>
        <dbReference type="ARBA" id="ARBA00023180"/>
    </source>
</evidence>
<feature type="compositionally biased region" description="Basic and acidic residues" evidence="20">
    <location>
        <begin position="1"/>
        <end position="17"/>
    </location>
</feature>
<comment type="caution">
    <text evidence="22">The sequence shown here is derived from an EMBL/GenBank/DDBJ whole genome shotgun (WGS) entry which is preliminary data.</text>
</comment>
<dbReference type="GO" id="GO:0006887">
    <property type="term" value="P:exocytosis"/>
    <property type="evidence" value="ECO:0007669"/>
    <property type="project" value="UniProtKB-KW"/>
</dbReference>
<evidence type="ECO:0000256" key="20">
    <source>
        <dbReference type="SAM" id="MobiDB-lite"/>
    </source>
</evidence>
<evidence type="ECO:0000313" key="23">
    <source>
        <dbReference type="Proteomes" id="UP001159641"/>
    </source>
</evidence>
<dbReference type="GO" id="GO:0006888">
    <property type="term" value="P:endoplasmic reticulum to Golgi vesicle-mediated transport"/>
    <property type="evidence" value="ECO:0007669"/>
    <property type="project" value="TreeGrafter"/>
</dbReference>